<dbReference type="PANTHER" id="PTHR30591">
    <property type="entry name" value="RECBCD ENZYME SUBUNIT RECC"/>
    <property type="match status" value="1"/>
</dbReference>
<name>A0A9D2KIN0_9FIRM</name>
<reference evidence="12" key="1">
    <citation type="journal article" date="2021" name="PeerJ">
        <title>Extensive microbial diversity within the chicken gut microbiome revealed by metagenomics and culture.</title>
        <authorList>
            <person name="Gilroy R."/>
            <person name="Ravi A."/>
            <person name="Getino M."/>
            <person name="Pursley I."/>
            <person name="Horton D.L."/>
            <person name="Alikhan N.F."/>
            <person name="Baker D."/>
            <person name="Gharbi K."/>
            <person name="Hall N."/>
            <person name="Watson M."/>
            <person name="Adriaenssens E.M."/>
            <person name="Foster-Nyarko E."/>
            <person name="Jarju S."/>
            <person name="Secka A."/>
            <person name="Antonio M."/>
            <person name="Oren A."/>
            <person name="Chaudhuri R.R."/>
            <person name="La Ragione R."/>
            <person name="Hildebrand F."/>
            <person name="Pallen M.J."/>
        </authorList>
    </citation>
    <scope>NUCLEOTIDE SEQUENCE</scope>
    <source>
        <strain evidence="12">ChiSjej2B20-11307</strain>
    </source>
</reference>
<keyword evidence="7" id="KW-0067">ATP-binding</keyword>
<feature type="region of interest" description="Disordered" evidence="10">
    <location>
        <begin position="314"/>
        <end position="335"/>
    </location>
</feature>
<organism evidence="12 13">
    <name type="scientific">Candidatus Mediterraneibacter pullicola</name>
    <dbReference type="NCBI Taxonomy" id="2838682"/>
    <lineage>
        <taxon>Bacteria</taxon>
        <taxon>Bacillati</taxon>
        <taxon>Bacillota</taxon>
        <taxon>Clostridia</taxon>
        <taxon>Lachnospirales</taxon>
        <taxon>Lachnospiraceae</taxon>
        <taxon>Mediterraneibacter</taxon>
    </lineage>
</organism>
<dbReference type="Proteomes" id="UP000824223">
    <property type="component" value="Unassembled WGS sequence"/>
</dbReference>
<dbReference type="InterPro" id="IPR011604">
    <property type="entry name" value="PDDEXK-like_dom_sf"/>
</dbReference>
<evidence type="ECO:0000256" key="5">
    <source>
        <dbReference type="ARBA" id="ARBA00022806"/>
    </source>
</evidence>
<evidence type="ECO:0000256" key="3">
    <source>
        <dbReference type="ARBA" id="ARBA00022763"/>
    </source>
</evidence>
<evidence type="ECO:0000313" key="13">
    <source>
        <dbReference type="Proteomes" id="UP000824223"/>
    </source>
</evidence>
<dbReference type="Pfam" id="PF12705">
    <property type="entry name" value="PDDEXK_1"/>
    <property type="match status" value="1"/>
</dbReference>
<dbReference type="InterPro" id="IPR038726">
    <property type="entry name" value="PDDEXK_AddAB-type"/>
</dbReference>
<comment type="caution">
    <text evidence="12">The sequence shown here is derived from an EMBL/GenBank/DDBJ whole genome shotgun (WGS) entry which is preliminary data.</text>
</comment>
<dbReference type="InterPro" id="IPR049035">
    <property type="entry name" value="ADDB_N"/>
</dbReference>
<dbReference type="GO" id="GO:0006281">
    <property type="term" value="P:DNA repair"/>
    <property type="evidence" value="ECO:0007669"/>
    <property type="project" value="UniProtKB-KW"/>
</dbReference>
<dbReference type="GO" id="GO:0004386">
    <property type="term" value="F:helicase activity"/>
    <property type="evidence" value="ECO:0007669"/>
    <property type="project" value="UniProtKB-KW"/>
</dbReference>
<evidence type="ECO:0000256" key="7">
    <source>
        <dbReference type="ARBA" id="ARBA00022840"/>
    </source>
</evidence>
<feature type="region of interest" description="Disordered" evidence="10">
    <location>
        <begin position="1130"/>
        <end position="1170"/>
    </location>
</feature>
<keyword evidence="1" id="KW-0540">Nuclease</keyword>
<dbReference type="GO" id="GO:0005524">
    <property type="term" value="F:ATP binding"/>
    <property type="evidence" value="ECO:0007669"/>
    <property type="project" value="UniProtKB-KW"/>
</dbReference>
<dbReference type="AlphaFoldDB" id="A0A9D2KIN0"/>
<feature type="compositionally biased region" description="Basic and acidic residues" evidence="10">
    <location>
        <begin position="1139"/>
        <end position="1170"/>
    </location>
</feature>
<proteinExistence type="predicted"/>
<evidence type="ECO:0000256" key="4">
    <source>
        <dbReference type="ARBA" id="ARBA00022801"/>
    </source>
</evidence>
<reference evidence="12" key="2">
    <citation type="submission" date="2021-04" db="EMBL/GenBank/DDBJ databases">
        <authorList>
            <person name="Gilroy R."/>
        </authorList>
    </citation>
    <scope>NUCLEOTIDE SEQUENCE</scope>
    <source>
        <strain evidence="12">ChiSjej2B20-11307</strain>
    </source>
</reference>
<evidence type="ECO:0000259" key="11">
    <source>
        <dbReference type="PROSITE" id="PS51217"/>
    </source>
</evidence>
<dbReference type="SUPFAM" id="SSF52540">
    <property type="entry name" value="P-loop containing nucleoside triphosphate hydrolases"/>
    <property type="match status" value="1"/>
</dbReference>
<accession>A0A9D2KIN0</accession>
<evidence type="ECO:0000256" key="1">
    <source>
        <dbReference type="ARBA" id="ARBA00022722"/>
    </source>
</evidence>
<dbReference type="Gene3D" id="3.40.50.300">
    <property type="entry name" value="P-loop containing nucleotide triphosphate hydrolases"/>
    <property type="match status" value="4"/>
</dbReference>
<feature type="domain" description="UvrD-like helicase C-terminal" evidence="11">
    <location>
        <begin position="303"/>
        <end position="591"/>
    </location>
</feature>
<keyword evidence="9" id="KW-0234">DNA repair</keyword>
<gene>
    <name evidence="12" type="ORF">H9798_03625</name>
</gene>
<dbReference type="PANTHER" id="PTHR30591:SF1">
    <property type="entry name" value="RECBCD ENZYME SUBUNIT RECC"/>
    <property type="match status" value="1"/>
</dbReference>
<dbReference type="Pfam" id="PF21445">
    <property type="entry name" value="ADDB_N"/>
    <property type="match status" value="1"/>
</dbReference>
<keyword evidence="5" id="KW-0347">Helicase</keyword>
<keyword evidence="8" id="KW-0238">DNA-binding</keyword>
<evidence type="ECO:0000256" key="10">
    <source>
        <dbReference type="SAM" id="MobiDB-lite"/>
    </source>
</evidence>
<keyword evidence="3" id="KW-0227">DNA damage</keyword>
<evidence type="ECO:0000256" key="2">
    <source>
        <dbReference type="ARBA" id="ARBA00022741"/>
    </source>
</evidence>
<evidence type="ECO:0000313" key="12">
    <source>
        <dbReference type="EMBL" id="HJA06225.1"/>
    </source>
</evidence>
<evidence type="ECO:0000256" key="8">
    <source>
        <dbReference type="ARBA" id="ARBA00023125"/>
    </source>
</evidence>
<dbReference type="GO" id="GO:0004527">
    <property type="term" value="F:exonuclease activity"/>
    <property type="evidence" value="ECO:0007669"/>
    <property type="project" value="UniProtKB-KW"/>
</dbReference>
<dbReference type="PROSITE" id="PS51217">
    <property type="entry name" value="UVRD_HELICASE_CTER"/>
    <property type="match status" value="1"/>
</dbReference>
<dbReference type="InterPro" id="IPR027417">
    <property type="entry name" value="P-loop_NTPase"/>
</dbReference>
<dbReference type="Gene3D" id="3.90.320.10">
    <property type="match status" value="1"/>
</dbReference>
<dbReference type="GO" id="GO:0003677">
    <property type="term" value="F:DNA binding"/>
    <property type="evidence" value="ECO:0007669"/>
    <property type="project" value="UniProtKB-KW"/>
</dbReference>
<protein>
    <submittedName>
        <fullName evidence="12">PD-(D/E)XK nuclease family protein</fullName>
    </submittedName>
</protein>
<keyword evidence="6" id="KW-0269">Exonuclease</keyword>
<evidence type="ECO:0000256" key="6">
    <source>
        <dbReference type="ARBA" id="ARBA00022839"/>
    </source>
</evidence>
<evidence type="ECO:0000256" key="9">
    <source>
        <dbReference type="ARBA" id="ARBA00023204"/>
    </source>
</evidence>
<dbReference type="InterPro" id="IPR014017">
    <property type="entry name" value="DNA_helicase_UvrD-like_C"/>
</dbReference>
<sequence length="1170" mass="133217">MSLQFIFGNSGSGKTRRLYENIIEDSIRRPEKNYLILVPEQFTMQTQKDLCLMHPAGGIMNIDVLSFGRLAHRVFEEMGEDGRQVLDDEGKNLVLRRIAGNYEDELIVLKGNLKKQGYISEVKSVISEFTQYGVDTERLDGLMEELDEDSYLYYKLSDIRKLYEGFEDYLQEKYITKEEMLDVLSDVVPKSDISKGSIVAMDGFTGFTPVQDHLLGELLKVCEKVIVTVTLDEREDPFVYRHPYQLFALSKQMTTSLVKIAQEAGIEIDEPVYMWKDAGEASGGKYVPYRFRGNPQMAFLESELFRYSGKTYSEAGDSPQTESGGADTHDGGAISLHEARDPRGEAQFVAETTRRLVREKGYRYRDIAVIAADMDAYADALEKACEMFDIPVFMDHKKSILLNSFVEYLRSLLAMAEQNFTYDSVFRHLRSGLCGFTDGQIDRMENYCLALGIRGYKKWQQAWVRKPAGTSEEELQELNHLRVRFVEKTGGLMYVLKQRRKTVGDVTLAVYEYIAGEKLQEQLAAMEQEFQAEGELALAKEYAQVYRIVLELFDKFVELLGEEQVSLKEYCDLLDAGLEEAKVGVIPPSLDQVVIGDVERTRIKSIKALFFVGANDTLLPGNAGARGLLSERDRERLAEGEIVLSPGSKEQIYIQKFYLYMNLTKPAERLFLSWSKVSADGKTLRPAYLVSDIRRLFPSILPADEEKRTLCEREVTRKTGIRKVAEGISERRTGVDDEWKELYAWFVRDGKSHGEIDQILRAGFIRKDRPRLGKEKAEELYTGRDRVSVTRLEQFASCAYAHFLSYGLRLSDREEYGFEALDLGNIAHQSLERFSRKADREKLRWTEMTPKKRDELIAESVEESVIDYGNTVLFSSARNEHLIGRIKRLIGRSVWALTRQMEKGDFEPSGYEMKFGSGKIDRIDTCKTDDAVYVKVTDYKTGMKSFDITALYHGLQMQLPIYLNAALSVEEKAYPGKKIVPAGIFYYRIQDPVVPDQDSSEDVEKSILKELKLDGLINGDETVIPHLERDLSGSSILFPMGRNKDGSLSKSSRALPKEAFETVLEYAREKERSLKEEMYDGEVQARPYEMGDSTGCDYCPYKDICGFDLRLEGCAYRRLEKMSMEEAVAAMEHAAGSGKEQENERSKGPGEEKVENGCKAEERREGGERP</sequence>
<keyword evidence="2" id="KW-0547">Nucleotide-binding</keyword>
<dbReference type="GO" id="GO:0006310">
    <property type="term" value="P:DNA recombination"/>
    <property type="evidence" value="ECO:0007669"/>
    <property type="project" value="TreeGrafter"/>
</dbReference>
<keyword evidence="4" id="KW-0378">Hydrolase</keyword>
<dbReference type="EMBL" id="DXAK01000015">
    <property type="protein sequence ID" value="HJA06225.1"/>
    <property type="molecule type" value="Genomic_DNA"/>
</dbReference>